<organism evidence="1 2">
    <name type="scientific">Neptunomonas japonica JAMM 1380</name>
    <dbReference type="NCBI Taxonomy" id="1441457"/>
    <lineage>
        <taxon>Bacteria</taxon>
        <taxon>Pseudomonadati</taxon>
        <taxon>Pseudomonadota</taxon>
        <taxon>Gammaproteobacteria</taxon>
        <taxon>Oceanospirillales</taxon>
        <taxon>Oceanospirillaceae</taxon>
        <taxon>Neptunomonas</taxon>
    </lineage>
</organism>
<dbReference type="EMBL" id="AP014546">
    <property type="protein sequence ID" value="BBB31072.1"/>
    <property type="molecule type" value="Genomic_DNA"/>
</dbReference>
<gene>
    <name evidence="1" type="ORF">NEJAP_3134</name>
</gene>
<sequence>MNKKAVIGCVSVLGLSAIYLAGVYYSGQEANKFIQQAVEQAQVQSSGKAFIHVEAKPGFYTSSYQVVYTPTELPESAEEWMGGRDIPFNLDVKHGFLGAESTLVLAEGSLLTKLKTFQANASSEPFVMQTQQRFNPFSKQLAVSGEFETDQFVVQSEEGTATVGAMQMDFDQQGRDFTLDLVMQDSGIDTQDYKLSVKGIEGTESGRLDHDDPMQAVMAETLEALFNIEQVLVESDKYNVDAKGLRLDVQQALNDGRMLTSIGYAADSFQVVEAGKTAPAFIDPNLNLTFDLDFASTRELAIMLQDMQGEPDAMHQQMESILAVADSVTEKGIGADINDLSVGWEGYKAQGDAELDIAPFQASEIMMQPDKIRQYLTLNAQFTVPVAMLEAMPDYNPQQISMFVQMGFVQKQGDSYKVELQLKQGEVTLNGQTVPM</sequence>
<name>A0A7R6PIZ5_9GAMM</name>
<dbReference type="Pfam" id="PF06097">
    <property type="entry name" value="DUF945"/>
    <property type="match status" value="1"/>
</dbReference>
<dbReference type="RefSeq" id="WP_201348202.1">
    <property type="nucleotide sequence ID" value="NZ_AP014546.1"/>
</dbReference>
<protein>
    <recommendedName>
        <fullName evidence="3">DUF945 domain-containing protein</fullName>
    </recommendedName>
</protein>
<dbReference type="KEGG" id="njp:NEJAP_3134"/>
<evidence type="ECO:0000313" key="1">
    <source>
        <dbReference type="EMBL" id="BBB31072.1"/>
    </source>
</evidence>
<accession>A0A7R6PIZ5</accession>
<proteinExistence type="predicted"/>
<keyword evidence="2" id="KW-1185">Reference proteome</keyword>
<reference evidence="1 2" key="1">
    <citation type="journal article" date="2008" name="Int. J. Syst. Evol. Microbiol.">
        <title>Neptunomonas japonica sp. nov., an Osedax japonicus symbiont-like bacterium isolated from sediment adjacent to sperm whale carcasses off Kagoshima, Japan.</title>
        <authorList>
            <person name="Miyazaki M."/>
            <person name="Nogi Y."/>
            <person name="Fujiwara Y."/>
            <person name="Kawato M."/>
            <person name="Kubokawa K."/>
            <person name="Horikoshi K."/>
        </authorList>
    </citation>
    <scope>NUCLEOTIDE SEQUENCE [LARGE SCALE GENOMIC DNA]</scope>
    <source>
        <strain evidence="1 2">JAMM 1380</strain>
    </source>
</reference>
<evidence type="ECO:0008006" key="3">
    <source>
        <dbReference type="Google" id="ProtNLM"/>
    </source>
</evidence>
<evidence type="ECO:0000313" key="2">
    <source>
        <dbReference type="Proteomes" id="UP000595332"/>
    </source>
</evidence>
<dbReference type="Proteomes" id="UP000595332">
    <property type="component" value="Chromosome"/>
</dbReference>
<dbReference type="AlphaFoldDB" id="A0A7R6PIZ5"/>
<dbReference type="InterPro" id="IPR010352">
    <property type="entry name" value="DUF945"/>
</dbReference>